<accession>A6G0T0</accession>
<feature type="transmembrane region" description="Helical" evidence="1">
    <location>
        <begin position="57"/>
        <end position="76"/>
    </location>
</feature>
<dbReference type="AlphaFoldDB" id="A6G0T0"/>
<feature type="transmembrane region" description="Helical" evidence="1">
    <location>
        <begin position="129"/>
        <end position="153"/>
    </location>
</feature>
<feature type="transmembrane region" description="Helical" evidence="1">
    <location>
        <begin position="82"/>
        <end position="100"/>
    </location>
</feature>
<dbReference type="EMBL" id="ABCS01000010">
    <property type="protein sequence ID" value="EDM80468.1"/>
    <property type="molecule type" value="Genomic_DNA"/>
</dbReference>
<dbReference type="STRING" id="391625.PPSIR1_41694"/>
<dbReference type="InterPro" id="IPR010721">
    <property type="entry name" value="UstE-like"/>
</dbReference>
<dbReference type="Proteomes" id="UP000005801">
    <property type="component" value="Unassembled WGS sequence"/>
</dbReference>
<feature type="transmembrane region" description="Helical" evidence="1">
    <location>
        <begin position="220"/>
        <end position="240"/>
    </location>
</feature>
<keyword evidence="3" id="KW-1185">Reference proteome</keyword>
<name>A6G0T0_9BACT</name>
<comment type="caution">
    <text evidence="2">The sequence shown here is derived from an EMBL/GenBank/DDBJ whole genome shotgun (WGS) entry which is preliminary data.</text>
</comment>
<reference evidence="2 3" key="1">
    <citation type="submission" date="2007-06" db="EMBL/GenBank/DDBJ databases">
        <authorList>
            <person name="Shimkets L."/>
            <person name="Ferriera S."/>
            <person name="Johnson J."/>
            <person name="Kravitz S."/>
            <person name="Beeson K."/>
            <person name="Sutton G."/>
            <person name="Rogers Y.-H."/>
            <person name="Friedman R."/>
            <person name="Frazier M."/>
            <person name="Venter J.C."/>
        </authorList>
    </citation>
    <scope>NUCLEOTIDE SEQUENCE [LARGE SCALE GENOMIC DNA]</scope>
    <source>
        <strain evidence="2 3">SIR-1</strain>
    </source>
</reference>
<keyword evidence="1" id="KW-0812">Transmembrane</keyword>
<feature type="transmembrane region" description="Helical" evidence="1">
    <location>
        <begin position="29"/>
        <end position="48"/>
    </location>
</feature>
<feature type="transmembrane region" description="Helical" evidence="1">
    <location>
        <begin position="246"/>
        <end position="268"/>
    </location>
</feature>
<evidence type="ECO:0000256" key="1">
    <source>
        <dbReference type="SAM" id="Phobius"/>
    </source>
</evidence>
<keyword evidence="1" id="KW-1133">Transmembrane helix</keyword>
<dbReference type="eggNOG" id="COG3752">
    <property type="taxonomic scope" value="Bacteria"/>
</dbReference>
<dbReference type="PANTHER" id="PTHR32251:SF23">
    <property type="entry name" value="3-OXO-5-ALPHA-STEROID 4-DEHYDROGENASE (DUF1295)"/>
    <property type="match status" value="1"/>
</dbReference>
<dbReference type="Pfam" id="PF06966">
    <property type="entry name" value="DUF1295"/>
    <property type="match status" value="1"/>
</dbReference>
<gene>
    <name evidence="2" type="ORF">PPSIR1_41694</name>
</gene>
<evidence type="ECO:0008006" key="4">
    <source>
        <dbReference type="Google" id="ProtNLM"/>
    </source>
</evidence>
<dbReference type="GO" id="GO:0016020">
    <property type="term" value="C:membrane"/>
    <property type="evidence" value="ECO:0007669"/>
    <property type="project" value="TreeGrafter"/>
</dbReference>
<proteinExistence type="predicted"/>
<dbReference type="Gene3D" id="1.20.120.1630">
    <property type="match status" value="1"/>
</dbReference>
<evidence type="ECO:0000313" key="2">
    <source>
        <dbReference type="EMBL" id="EDM80468.1"/>
    </source>
</evidence>
<protein>
    <recommendedName>
        <fullName evidence="4">Steroid 5-alpha reductase C-terminal domain-containing protein</fullName>
    </recommendedName>
</protein>
<dbReference type="PANTHER" id="PTHR32251">
    <property type="entry name" value="3-OXO-5-ALPHA-STEROID 4-DEHYDROGENASE"/>
    <property type="match status" value="1"/>
</dbReference>
<keyword evidence="1" id="KW-0472">Membrane</keyword>
<evidence type="ECO:0000313" key="3">
    <source>
        <dbReference type="Proteomes" id="UP000005801"/>
    </source>
</evidence>
<sequence>MTLAYVVALVVAAASVVVCGRLGWESAYVQIGVADLAATFVVFAFSYAHDNSSFYDAYWSIIPMWIIVYLAALGWGGEANQVRMILALVGVCYWGVRLTWNWARGWSGIDHEDWRYVDIRATVGERLEWLASLGAIHLFPTVMVFLGCLPLFVVCLGAPDGAAAVQPLGPLDALATVVTFGAVTIELVADNQLRDYVLHRKKPGETMTEGLWSWSRHPNYFGEMSFWWGLYLFGLAAVGLEHAASLWWMAGGALAMTGLFQFISIPMIEKRMLVRRKDYAEVQARVARFVPRPPRKRA</sequence>
<organism evidence="2 3">
    <name type="scientific">Plesiocystis pacifica SIR-1</name>
    <dbReference type="NCBI Taxonomy" id="391625"/>
    <lineage>
        <taxon>Bacteria</taxon>
        <taxon>Pseudomonadati</taxon>
        <taxon>Myxococcota</taxon>
        <taxon>Polyangia</taxon>
        <taxon>Nannocystales</taxon>
        <taxon>Nannocystaceae</taxon>
        <taxon>Plesiocystis</taxon>
    </lineage>
</organism>